<feature type="chain" id="PRO_5045206315" evidence="1">
    <location>
        <begin position="20"/>
        <end position="170"/>
    </location>
</feature>
<organism evidence="2 3">
    <name type="scientific">Croceibacterium selenioxidans</name>
    <dbReference type="NCBI Taxonomy" id="2838833"/>
    <lineage>
        <taxon>Bacteria</taxon>
        <taxon>Pseudomonadati</taxon>
        <taxon>Pseudomonadota</taxon>
        <taxon>Alphaproteobacteria</taxon>
        <taxon>Sphingomonadales</taxon>
        <taxon>Erythrobacteraceae</taxon>
        <taxon>Croceibacterium</taxon>
    </lineage>
</organism>
<dbReference type="EMBL" id="JAHFVK010000001">
    <property type="protein sequence ID" value="MBT2133515.1"/>
    <property type="molecule type" value="Genomic_DNA"/>
</dbReference>
<accession>A0ABS5W2P8</accession>
<proteinExistence type="predicted"/>
<evidence type="ECO:0000313" key="2">
    <source>
        <dbReference type="EMBL" id="MBT2133515.1"/>
    </source>
</evidence>
<sequence length="170" mass="18146">MRTVLALGALLTCTSAAYAQTGPWPLHADNGACSIRQTFSHPEFGSTTLEVSYDAAHQLVTLATTNSVATALPGTGSVAWSIVFLDNGGEKYDDAWGSRQLSYKRDGEAYRFTTGFSGERNVRQILADLSASRSLGFMDKDKLVVGYDLNGVRSAVARLSSCAQKAVVSN</sequence>
<dbReference type="Proteomes" id="UP000811255">
    <property type="component" value="Unassembled WGS sequence"/>
</dbReference>
<gene>
    <name evidence="2" type="ORF">KK137_04125</name>
</gene>
<comment type="caution">
    <text evidence="2">The sequence shown here is derived from an EMBL/GenBank/DDBJ whole genome shotgun (WGS) entry which is preliminary data.</text>
</comment>
<protein>
    <submittedName>
        <fullName evidence="2">Uncharacterized protein</fullName>
    </submittedName>
</protein>
<dbReference type="RefSeq" id="WP_214534757.1">
    <property type="nucleotide sequence ID" value="NZ_JAHFVK010000001.1"/>
</dbReference>
<evidence type="ECO:0000313" key="3">
    <source>
        <dbReference type="Proteomes" id="UP000811255"/>
    </source>
</evidence>
<keyword evidence="1" id="KW-0732">Signal</keyword>
<name>A0ABS5W2P8_9SPHN</name>
<feature type="signal peptide" evidence="1">
    <location>
        <begin position="1"/>
        <end position="19"/>
    </location>
</feature>
<keyword evidence="3" id="KW-1185">Reference proteome</keyword>
<reference evidence="2 3" key="1">
    <citation type="submission" date="2021-05" db="EMBL/GenBank/DDBJ databases">
        <title>Croceibacterium sp. LX-88 genome sequence.</title>
        <authorList>
            <person name="Luo X."/>
        </authorList>
    </citation>
    <scope>NUCLEOTIDE SEQUENCE [LARGE SCALE GENOMIC DNA]</scope>
    <source>
        <strain evidence="2 3">LX-88</strain>
    </source>
</reference>
<evidence type="ECO:0000256" key="1">
    <source>
        <dbReference type="SAM" id="SignalP"/>
    </source>
</evidence>